<protein>
    <submittedName>
        <fullName evidence="1">Uncharacterized protein</fullName>
    </submittedName>
</protein>
<organism evidence="1 2">
    <name type="scientific">Riccia fluitans</name>
    <dbReference type="NCBI Taxonomy" id="41844"/>
    <lineage>
        <taxon>Eukaryota</taxon>
        <taxon>Viridiplantae</taxon>
        <taxon>Streptophyta</taxon>
        <taxon>Embryophyta</taxon>
        <taxon>Marchantiophyta</taxon>
        <taxon>Marchantiopsida</taxon>
        <taxon>Marchantiidae</taxon>
        <taxon>Marchantiales</taxon>
        <taxon>Ricciaceae</taxon>
        <taxon>Riccia</taxon>
    </lineage>
</organism>
<dbReference type="EMBL" id="JBHFFA010000004">
    <property type="protein sequence ID" value="KAL2631600.1"/>
    <property type="molecule type" value="Genomic_DNA"/>
</dbReference>
<evidence type="ECO:0000313" key="2">
    <source>
        <dbReference type="Proteomes" id="UP001605036"/>
    </source>
</evidence>
<comment type="caution">
    <text evidence="1">The sequence shown here is derived from an EMBL/GenBank/DDBJ whole genome shotgun (WGS) entry which is preliminary data.</text>
</comment>
<dbReference type="AlphaFoldDB" id="A0ABD1YM81"/>
<keyword evidence="2" id="KW-1185">Reference proteome</keyword>
<reference evidence="1 2" key="1">
    <citation type="submission" date="2024-09" db="EMBL/GenBank/DDBJ databases">
        <title>Chromosome-scale assembly of Riccia fluitans.</title>
        <authorList>
            <person name="Paukszto L."/>
            <person name="Sawicki J."/>
            <person name="Karawczyk K."/>
            <person name="Piernik-Szablinska J."/>
            <person name="Szczecinska M."/>
            <person name="Mazdziarz M."/>
        </authorList>
    </citation>
    <scope>NUCLEOTIDE SEQUENCE [LARGE SCALE GENOMIC DNA]</scope>
    <source>
        <strain evidence="1">Rf_01</strain>
        <tissue evidence="1">Aerial parts of the thallus</tissue>
    </source>
</reference>
<evidence type="ECO:0000313" key="1">
    <source>
        <dbReference type="EMBL" id="KAL2631600.1"/>
    </source>
</evidence>
<proteinExistence type="predicted"/>
<sequence length="85" mass="9484">MHHQDGVLLSQGEGHHRLYTWRDSNEILRTDALRCRIQILVGHLSPALLHTGSAFVLLLITPFQCVAAITKVTGLPPVQWFAFAV</sequence>
<gene>
    <name evidence="1" type="ORF">R1flu_016286</name>
</gene>
<accession>A0ABD1YM81</accession>
<name>A0ABD1YM81_9MARC</name>
<dbReference type="Proteomes" id="UP001605036">
    <property type="component" value="Unassembled WGS sequence"/>
</dbReference>